<feature type="non-terminal residue" evidence="2">
    <location>
        <position position="164"/>
    </location>
</feature>
<evidence type="ECO:0000313" key="3">
    <source>
        <dbReference type="Proteomes" id="UP000789901"/>
    </source>
</evidence>
<feature type="compositionally biased region" description="Polar residues" evidence="1">
    <location>
        <begin position="73"/>
        <end position="83"/>
    </location>
</feature>
<sequence length="164" mass="18758">MEVLQESSTASMELEQEQEKQAETSNNMSVDWLEDVDLEFSVGEDPTDTGSTSSEERENSPENMKEHSRKTAENANGNTNEQEVIYNENSENLEQATTGISLVNQANKVLQEEARRRNWYKNVAQRLQKAEKIEVIVETDIGSKQIVDNEEFIQVTSKRNKKKM</sequence>
<dbReference type="Proteomes" id="UP000789901">
    <property type="component" value="Unassembled WGS sequence"/>
</dbReference>
<proteinExistence type="predicted"/>
<feature type="region of interest" description="Disordered" evidence="1">
    <location>
        <begin position="1"/>
        <end position="83"/>
    </location>
</feature>
<organism evidence="2 3">
    <name type="scientific">Gigaspora margarita</name>
    <dbReference type="NCBI Taxonomy" id="4874"/>
    <lineage>
        <taxon>Eukaryota</taxon>
        <taxon>Fungi</taxon>
        <taxon>Fungi incertae sedis</taxon>
        <taxon>Mucoromycota</taxon>
        <taxon>Glomeromycotina</taxon>
        <taxon>Glomeromycetes</taxon>
        <taxon>Diversisporales</taxon>
        <taxon>Gigasporaceae</taxon>
        <taxon>Gigaspora</taxon>
    </lineage>
</organism>
<name>A0ABN7VX32_GIGMA</name>
<feature type="compositionally biased region" description="Polar residues" evidence="1">
    <location>
        <begin position="1"/>
        <end position="11"/>
    </location>
</feature>
<reference evidence="2 3" key="1">
    <citation type="submission" date="2021-06" db="EMBL/GenBank/DDBJ databases">
        <authorList>
            <person name="Kallberg Y."/>
            <person name="Tangrot J."/>
            <person name="Rosling A."/>
        </authorList>
    </citation>
    <scope>NUCLEOTIDE SEQUENCE [LARGE SCALE GENOMIC DNA]</scope>
    <source>
        <strain evidence="2 3">120-4 pot B 10/14</strain>
    </source>
</reference>
<gene>
    <name evidence="2" type="ORF">GMARGA_LOCUS23898</name>
</gene>
<evidence type="ECO:0000313" key="2">
    <source>
        <dbReference type="EMBL" id="CAG8804579.1"/>
    </source>
</evidence>
<protein>
    <submittedName>
        <fullName evidence="2">33090_t:CDS:1</fullName>
    </submittedName>
</protein>
<accession>A0ABN7VX32</accession>
<keyword evidence="3" id="KW-1185">Reference proteome</keyword>
<evidence type="ECO:0000256" key="1">
    <source>
        <dbReference type="SAM" id="MobiDB-lite"/>
    </source>
</evidence>
<feature type="compositionally biased region" description="Basic and acidic residues" evidence="1">
    <location>
        <begin position="54"/>
        <end position="72"/>
    </location>
</feature>
<dbReference type="EMBL" id="CAJVQB010024632">
    <property type="protein sequence ID" value="CAG8804579.1"/>
    <property type="molecule type" value="Genomic_DNA"/>
</dbReference>
<comment type="caution">
    <text evidence="2">The sequence shown here is derived from an EMBL/GenBank/DDBJ whole genome shotgun (WGS) entry which is preliminary data.</text>
</comment>